<feature type="region of interest" description="Disordered" evidence="2">
    <location>
        <begin position="631"/>
        <end position="660"/>
    </location>
</feature>
<feature type="region of interest" description="Disordered" evidence="2">
    <location>
        <begin position="100"/>
        <end position="129"/>
    </location>
</feature>
<comment type="similarity">
    <text evidence="1">Belongs to the PP2C family.</text>
</comment>
<dbReference type="EMBL" id="JAKWFO010000008">
    <property type="protein sequence ID" value="KAI9634332.1"/>
    <property type="molecule type" value="Genomic_DNA"/>
</dbReference>
<accession>A0AA38LRC5</accession>
<reference evidence="4" key="1">
    <citation type="journal article" date="2022" name="G3 (Bethesda)">
        <title>High quality genome of the basidiomycete yeast Dioszegia hungarica PDD-24b-2 isolated from cloud water.</title>
        <authorList>
            <person name="Jarrige D."/>
            <person name="Haridas S."/>
            <person name="Bleykasten-Grosshans C."/>
            <person name="Joly M."/>
            <person name="Nadalig T."/>
            <person name="Sancelme M."/>
            <person name="Vuilleumier S."/>
            <person name="Grigoriev I.V."/>
            <person name="Amato P."/>
            <person name="Bringel F."/>
        </authorList>
    </citation>
    <scope>NUCLEOTIDE SEQUENCE</scope>
    <source>
        <strain evidence="4">PDD-24b-2</strain>
    </source>
</reference>
<comment type="caution">
    <text evidence="4">The sequence shown here is derived from an EMBL/GenBank/DDBJ whole genome shotgun (WGS) entry which is preliminary data.</text>
</comment>
<dbReference type="Proteomes" id="UP001164286">
    <property type="component" value="Unassembled WGS sequence"/>
</dbReference>
<feature type="compositionally biased region" description="Basic and acidic residues" evidence="2">
    <location>
        <begin position="479"/>
        <end position="489"/>
    </location>
</feature>
<dbReference type="Pfam" id="PF13672">
    <property type="entry name" value="PP2C_2"/>
    <property type="match status" value="1"/>
</dbReference>
<feature type="region of interest" description="Disordered" evidence="2">
    <location>
        <begin position="361"/>
        <end position="396"/>
    </location>
</feature>
<evidence type="ECO:0000256" key="2">
    <source>
        <dbReference type="SAM" id="MobiDB-lite"/>
    </source>
</evidence>
<gene>
    <name evidence="4" type="ORF">MKK02DRAFT_39009</name>
</gene>
<evidence type="ECO:0000313" key="5">
    <source>
        <dbReference type="Proteomes" id="UP001164286"/>
    </source>
</evidence>
<feature type="compositionally biased region" description="Pro residues" evidence="2">
    <location>
        <begin position="258"/>
        <end position="267"/>
    </location>
</feature>
<keyword evidence="1" id="KW-0378">Hydrolase</keyword>
<feature type="domain" description="PPM-type phosphatase" evidence="3">
    <location>
        <begin position="386"/>
        <end position="712"/>
    </location>
</feature>
<feature type="region of interest" description="Disordered" evidence="2">
    <location>
        <begin position="474"/>
        <end position="497"/>
    </location>
</feature>
<dbReference type="PANTHER" id="PTHR12320">
    <property type="entry name" value="PROTEIN PHOSPHATASE 2C"/>
    <property type="match status" value="1"/>
</dbReference>
<keyword evidence="1" id="KW-0904">Protein phosphatase</keyword>
<comment type="cofactor">
    <cofactor evidence="1">
        <name>Mg(2+)</name>
        <dbReference type="ChEBI" id="CHEBI:18420"/>
    </cofactor>
</comment>
<comment type="cofactor">
    <cofactor evidence="1">
        <name>Mn(2+)</name>
        <dbReference type="ChEBI" id="CHEBI:29035"/>
    </cofactor>
</comment>
<dbReference type="InterPro" id="IPR039123">
    <property type="entry name" value="PPTC7"/>
</dbReference>
<feature type="region of interest" description="Disordered" evidence="2">
    <location>
        <begin position="230"/>
        <end position="311"/>
    </location>
</feature>
<proteinExistence type="inferred from homology"/>
<keyword evidence="1" id="KW-0460">Magnesium</keyword>
<dbReference type="GeneID" id="77729599"/>
<comment type="catalytic activity">
    <reaction evidence="1">
        <text>O-phospho-L-seryl-[protein] + H2O = L-seryl-[protein] + phosphate</text>
        <dbReference type="Rhea" id="RHEA:20629"/>
        <dbReference type="Rhea" id="RHEA-COMP:9863"/>
        <dbReference type="Rhea" id="RHEA-COMP:11604"/>
        <dbReference type="ChEBI" id="CHEBI:15377"/>
        <dbReference type="ChEBI" id="CHEBI:29999"/>
        <dbReference type="ChEBI" id="CHEBI:43474"/>
        <dbReference type="ChEBI" id="CHEBI:83421"/>
        <dbReference type="EC" id="3.1.3.16"/>
    </reaction>
</comment>
<dbReference type="Gene3D" id="3.60.40.10">
    <property type="entry name" value="PPM-type phosphatase domain"/>
    <property type="match status" value="1"/>
</dbReference>
<feature type="compositionally biased region" description="Basic and acidic residues" evidence="2">
    <location>
        <begin position="107"/>
        <end position="126"/>
    </location>
</feature>
<name>A0AA38LRC5_9TREE</name>
<keyword evidence="1" id="KW-0479">Metal-binding</keyword>
<feature type="compositionally biased region" description="Polar residues" evidence="2">
    <location>
        <begin position="631"/>
        <end position="643"/>
    </location>
</feature>
<comment type="catalytic activity">
    <reaction evidence="1">
        <text>O-phospho-L-threonyl-[protein] + H2O = L-threonyl-[protein] + phosphate</text>
        <dbReference type="Rhea" id="RHEA:47004"/>
        <dbReference type="Rhea" id="RHEA-COMP:11060"/>
        <dbReference type="Rhea" id="RHEA-COMP:11605"/>
        <dbReference type="ChEBI" id="CHEBI:15377"/>
        <dbReference type="ChEBI" id="CHEBI:30013"/>
        <dbReference type="ChEBI" id="CHEBI:43474"/>
        <dbReference type="ChEBI" id="CHEBI:61977"/>
        <dbReference type="EC" id="3.1.3.16"/>
    </reaction>
</comment>
<dbReference type="GO" id="GO:0046872">
    <property type="term" value="F:metal ion binding"/>
    <property type="evidence" value="ECO:0007669"/>
    <property type="project" value="UniProtKB-UniRule"/>
</dbReference>
<keyword evidence="5" id="KW-1185">Reference proteome</keyword>
<dbReference type="GO" id="GO:0004722">
    <property type="term" value="F:protein serine/threonine phosphatase activity"/>
    <property type="evidence" value="ECO:0007669"/>
    <property type="project" value="UniProtKB-EC"/>
</dbReference>
<dbReference type="PANTHER" id="PTHR12320:SF84">
    <property type="entry name" value="PROTEIN PHOSPHATASE"/>
    <property type="match status" value="1"/>
</dbReference>
<dbReference type="AlphaFoldDB" id="A0AA38LRC5"/>
<keyword evidence="1" id="KW-0464">Manganese</keyword>
<organism evidence="4 5">
    <name type="scientific">Dioszegia hungarica</name>
    <dbReference type="NCBI Taxonomy" id="4972"/>
    <lineage>
        <taxon>Eukaryota</taxon>
        <taxon>Fungi</taxon>
        <taxon>Dikarya</taxon>
        <taxon>Basidiomycota</taxon>
        <taxon>Agaricomycotina</taxon>
        <taxon>Tremellomycetes</taxon>
        <taxon>Tremellales</taxon>
        <taxon>Bulleribasidiaceae</taxon>
        <taxon>Dioszegia</taxon>
    </lineage>
</organism>
<dbReference type="InterPro" id="IPR001932">
    <property type="entry name" value="PPM-type_phosphatase-like_dom"/>
</dbReference>
<dbReference type="PROSITE" id="PS51746">
    <property type="entry name" value="PPM_2"/>
    <property type="match status" value="1"/>
</dbReference>
<feature type="compositionally biased region" description="Polar residues" evidence="2">
    <location>
        <begin position="199"/>
        <end position="210"/>
    </location>
</feature>
<dbReference type="RefSeq" id="XP_052944109.1">
    <property type="nucleotide sequence ID" value="XM_053090394.1"/>
</dbReference>
<evidence type="ECO:0000259" key="3">
    <source>
        <dbReference type="PROSITE" id="PS51746"/>
    </source>
</evidence>
<dbReference type="InterPro" id="IPR036457">
    <property type="entry name" value="PPM-type-like_dom_sf"/>
</dbReference>
<evidence type="ECO:0000256" key="1">
    <source>
        <dbReference type="RuleBase" id="RU366020"/>
    </source>
</evidence>
<dbReference type="EC" id="3.1.3.16" evidence="1"/>
<protein>
    <recommendedName>
        <fullName evidence="1">Protein phosphatase</fullName>
        <ecNumber evidence="1">3.1.3.16</ecNumber>
    </recommendedName>
</protein>
<sequence length="723" mass="77383">MVSKPKSGLGKGLVRTLAQSHSQTHSVNLHQHQHAHSAAHTNQYAVFSPLLSGNAAAGPSQPALYAPIVAYHPAGSVSALNQAIARRSANYRAEADAAVTAVEGETEAGREEQRRKGKGKGKERDGGWPSLPVLPTAAAVLGTSAYLALLPPIEGAVASSSTFSTTDAILGRFSDLIVAPHPSTRSPPLRSPHPIHSRGYTTTTLPSRNAAQPHIIPGFDYPNPLLAFGKSHPNPFSPGSGGDLPPLPTYNNFYTPSHSPPPPPSPGPGGAREPANSVNSQRPSETHTVLSPAPLAPTETGGSSGSNAGGLILTPRYLSTAPEVPTSTLPPAKEEQADTTALYLSKFIFQVGASGLAKDRPIITRSPRRTAPREQPPRPRSFPLQNISAPPKSEMEGVSVGEDSYFATPTGICVADGVGGWARSGRNGADAGRWSRLLTHFCHAEVKAWWAGAEEYCEDVPGKKEEGGQYKFPRGWSRRKGEEKGREGDSWGLPDGKQRRKLDPVEVMQRGFEKCLACVLAEGIYGSSTCLLAVLHHTSLRIANLGDCCLLVVRDGEVVFRTKEMQHAFNFPHQVGTHSRDEPMKDAEMFEVEVRERDVVVVGSDGLMDNLFDQDILDCLAEFAPPSEIPSTFSPLSLPQNAHPTPPPSRPSSGTGLPLFNPQKVSEALCNKAREVSEEPNAETPFMVRCIEEGMDFVGGKKDDISVVVGVIGQQGEHFQLRT</sequence>
<dbReference type="SMART" id="SM00332">
    <property type="entry name" value="PP2Cc"/>
    <property type="match status" value="1"/>
</dbReference>
<feature type="region of interest" description="Disordered" evidence="2">
    <location>
        <begin position="181"/>
        <end position="211"/>
    </location>
</feature>
<evidence type="ECO:0000313" key="4">
    <source>
        <dbReference type="EMBL" id="KAI9634332.1"/>
    </source>
</evidence>
<feature type="compositionally biased region" description="Polar residues" evidence="2">
    <location>
        <begin position="276"/>
        <end position="289"/>
    </location>
</feature>
<dbReference type="SUPFAM" id="SSF81606">
    <property type="entry name" value="PP2C-like"/>
    <property type="match status" value="1"/>
</dbReference>